<dbReference type="InterPro" id="IPR050811">
    <property type="entry name" value="Phosphate_ABC_transporter"/>
</dbReference>
<dbReference type="AlphaFoldDB" id="A0A7Z7QYI3"/>
<name>A0A7Z7QYI3_STASC</name>
<comment type="caution">
    <text evidence="3">The sequence shown here is derived from an EMBL/GenBank/DDBJ whole genome shotgun (WGS) entry which is preliminary data.</text>
</comment>
<accession>A0A7Z7QYI3</accession>
<evidence type="ECO:0000256" key="2">
    <source>
        <dbReference type="SAM" id="MobiDB-lite"/>
    </source>
</evidence>
<evidence type="ECO:0000313" key="3">
    <source>
        <dbReference type="EMBL" id="SUN31331.1"/>
    </source>
</evidence>
<organism evidence="3">
    <name type="scientific">Staphylococcus schleiferi</name>
    <dbReference type="NCBI Taxonomy" id="1295"/>
    <lineage>
        <taxon>Bacteria</taxon>
        <taxon>Bacillati</taxon>
        <taxon>Bacillota</taxon>
        <taxon>Bacilli</taxon>
        <taxon>Bacillales</taxon>
        <taxon>Staphylococcaceae</taxon>
        <taxon>Staphylococcus</taxon>
    </lineage>
</organism>
<dbReference type="PANTHER" id="PTHR30570:SF1">
    <property type="entry name" value="PHOSPHATE-BINDING PROTEIN PSTS"/>
    <property type="match status" value="1"/>
</dbReference>
<evidence type="ECO:0000256" key="1">
    <source>
        <dbReference type="ARBA" id="ARBA00008725"/>
    </source>
</evidence>
<protein>
    <submittedName>
        <fullName evidence="3">Phosphate-binding protein</fullName>
    </submittedName>
</protein>
<reference evidence="3" key="1">
    <citation type="submission" date="2018-06" db="EMBL/GenBank/DDBJ databases">
        <authorList>
            <consortium name="Pathogen Informatics"/>
            <person name="Doyle S."/>
        </authorList>
    </citation>
    <scope>NUCLEOTIDE SEQUENCE [LARGE SCALE GENOMIC DNA]</scope>
    <source>
        <strain evidence="3">NCTC12218</strain>
    </source>
</reference>
<proteinExistence type="inferred from homology"/>
<dbReference type="SUPFAM" id="SSF53850">
    <property type="entry name" value="Periplasmic binding protein-like II"/>
    <property type="match status" value="1"/>
</dbReference>
<dbReference type="Gene3D" id="3.40.190.10">
    <property type="entry name" value="Periplasmic binding protein-like II"/>
    <property type="match status" value="1"/>
</dbReference>
<gene>
    <name evidence="3" type="primary">pstS_2</name>
    <name evidence="3" type="ORF">NCTC12218_03951</name>
</gene>
<dbReference type="EMBL" id="UHEF01000003">
    <property type="protein sequence ID" value="SUN31331.1"/>
    <property type="molecule type" value="Genomic_DNA"/>
</dbReference>
<sequence length="99" mass="11426">MKMVKQQSLRKKTIQDNSYALSRPLFIYVNEKALKDNKVMSEFIKFVLEDKGKAAEEGGYVAAPEKTYKSQLDDLKAFIDKNQKSDDKKSDDKKSEDKK</sequence>
<comment type="similarity">
    <text evidence="1">Belongs to the PstS family.</text>
</comment>
<feature type="region of interest" description="Disordered" evidence="2">
    <location>
        <begin position="79"/>
        <end position="99"/>
    </location>
</feature>
<dbReference type="PANTHER" id="PTHR30570">
    <property type="entry name" value="PERIPLASMIC PHOSPHATE BINDING COMPONENT OF PHOSPHATE ABC TRANSPORTER"/>
    <property type="match status" value="1"/>
</dbReference>